<accession>A0A419PJ84</accession>
<keyword evidence="2" id="KW-1185">Reference proteome</keyword>
<dbReference type="STRING" id="79923.A0A419PJ84"/>
<comment type="caution">
    <text evidence="1">The sequence shown here is derived from an EMBL/GenBank/DDBJ whole genome shotgun (WGS) entry which is preliminary data.</text>
</comment>
<protein>
    <submittedName>
        <fullName evidence="1">Uncharacterized protein</fullName>
    </submittedName>
</protein>
<reference evidence="1 2" key="2">
    <citation type="journal article" date="2021" name="Genomics">
        <title>High-quality reference genome for Clonorchis sinensis.</title>
        <authorList>
            <person name="Young N.D."/>
            <person name="Stroehlein A.J."/>
            <person name="Kinkar L."/>
            <person name="Wang T."/>
            <person name="Sohn W.M."/>
            <person name="Chang B.C.H."/>
            <person name="Kaur P."/>
            <person name="Weisz D."/>
            <person name="Dudchenko O."/>
            <person name="Aiden E.L."/>
            <person name="Korhonen P.K."/>
            <person name="Gasser R.B."/>
        </authorList>
    </citation>
    <scope>NUCLEOTIDE SEQUENCE [LARGE SCALE GENOMIC DNA]</scope>
    <source>
        <strain evidence="1">Cs-k2</strain>
    </source>
</reference>
<evidence type="ECO:0000313" key="1">
    <source>
        <dbReference type="EMBL" id="KAG5448822.1"/>
    </source>
</evidence>
<reference evidence="1 2" key="1">
    <citation type="journal article" date="2018" name="Biotechnol. Adv.">
        <title>Improved genomic resources and new bioinformatic workflow for the carcinogenic parasite Clonorchis sinensis: Biotechnological implications.</title>
        <authorList>
            <person name="Wang D."/>
            <person name="Korhonen P.K."/>
            <person name="Gasser R.B."/>
            <person name="Young N.D."/>
        </authorList>
    </citation>
    <scope>NUCLEOTIDE SEQUENCE [LARGE SCALE GENOMIC DNA]</scope>
    <source>
        <strain evidence="1">Cs-k2</strain>
    </source>
</reference>
<dbReference type="AlphaFoldDB" id="A0A419PJ84"/>
<dbReference type="InParanoid" id="A0A419PJ84"/>
<proteinExistence type="predicted"/>
<sequence>MILHTLCHLVPTVYIQPNWSAVGLHSIVISRLKVVTSKLKRIRTFQKGRFPQPSGSKTQSLLSVNDNKAASAPNRLWRNLARLDSLQPPNFLRSRGAEASITSANGLGQHFSNPPDDRLWLTDPSLLPPPKVCSLARDCVSRDPDVHSPHLQTANGVSPTKFLSCLPSTLSCPHFSSTSVPICPSFQSRHLDNVLSSCEHYLPTDGKLVISVLINERVCSVFP</sequence>
<name>A0A419PJ84_CLOSI</name>
<dbReference type="EMBL" id="NIRI02000042">
    <property type="protein sequence ID" value="KAG5448822.1"/>
    <property type="molecule type" value="Genomic_DNA"/>
</dbReference>
<dbReference type="Proteomes" id="UP000286415">
    <property type="component" value="Unassembled WGS sequence"/>
</dbReference>
<evidence type="ECO:0000313" key="2">
    <source>
        <dbReference type="Proteomes" id="UP000286415"/>
    </source>
</evidence>
<gene>
    <name evidence="1" type="ORF">CSKR_103528</name>
</gene>
<organism evidence="1 2">
    <name type="scientific">Clonorchis sinensis</name>
    <name type="common">Chinese liver fluke</name>
    <dbReference type="NCBI Taxonomy" id="79923"/>
    <lineage>
        <taxon>Eukaryota</taxon>
        <taxon>Metazoa</taxon>
        <taxon>Spiralia</taxon>
        <taxon>Lophotrochozoa</taxon>
        <taxon>Platyhelminthes</taxon>
        <taxon>Trematoda</taxon>
        <taxon>Digenea</taxon>
        <taxon>Opisthorchiida</taxon>
        <taxon>Opisthorchiata</taxon>
        <taxon>Opisthorchiidae</taxon>
        <taxon>Clonorchis</taxon>
    </lineage>
</organism>